<keyword evidence="2" id="KW-1185">Reference proteome</keyword>
<dbReference type="EMBL" id="FPAB01000014">
    <property type="protein sequence ID" value="SFT21929.1"/>
    <property type="molecule type" value="Genomic_DNA"/>
</dbReference>
<dbReference type="RefSeq" id="WP_093844440.1">
    <property type="nucleotide sequence ID" value="NZ_FPAB01000014.1"/>
</dbReference>
<gene>
    <name evidence="1" type="ORF">SAMN05444716_1143</name>
</gene>
<dbReference type="Proteomes" id="UP000198873">
    <property type="component" value="Unassembled WGS sequence"/>
</dbReference>
<name>A0A1I6W7G6_9ACTN</name>
<evidence type="ECO:0000313" key="1">
    <source>
        <dbReference type="EMBL" id="SFT21929.1"/>
    </source>
</evidence>
<reference evidence="2" key="1">
    <citation type="submission" date="2016-10" db="EMBL/GenBank/DDBJ databases">
        <authorList>
            <person name="Varghese N."/>
            <person name="Submissions S."/>
        </authorList>
    </citation>
    <scope>NUCLEOTIDE SEQUENCE [LARGE SCALE GENOMIC DNA]</scope>
    <source>
        <strain evidence="2">CGMCC 4.7047</strain>
    </source>
</reference>
<organism evidence="1 2">
    <name type="scientific">Streptomyces harbinensis</name>
    <dbReference type="NCBI Taxonomy" id="1176198"/>
    <lineage>
        <taxon>Bacteria</taxon>
        <taxon>Bacillati</taxon>
        <taxon>Actinomycetota</taxon>
        <taxon>Actinomycetes</taxon>
        <taxon>Kitasatosporales</taxon>
        <taxon>Streptomycetaceae</taxon>
        <taxon>Streptomyces</taxon>
    </lineage>
</organism>
<sequence length="788" mass="85212">MNFRPGSGADSLFHSLSPFSGAHVTYESVRNVDLRALNSAVSSLDTLVGKLATMDEDARNMDRMAWASEWRGENAGASKPVVEQTANKFIAAHEQAQALHSILQSLLGDLHECQEALGRYEQNAAHWGAHLSTDGTIRTAEPPYTTLAQARVMGLMPFGEAVPPETLESMNVLEHEIVRVIERAAESDRVAARELSTLMSRSGGQFSTPRSPTMRDAADAQALEDARRVVDLGNKGEKTASDWRRMGKHFALHADDPLFAQYVIDNLGMEAYLALGQELDHAATELASASVDVDSIRTGMGNTFVTAMQPPGTMETHPPGSPAYNAWLRTYEGQAYQRRLDGLNAVGLESPSANGPWGTVLGDTRTGYDIALDLLEAADLPMDDQFFYQLTSDLIEVEQEHPGVWDRQRYSDDPIRDVRNDAVDRLLGIGVENNPAAVTAFFDPDGNGTGENHVSNNHLDYFIGEGEDSRKPPRVLFEYTSAFGYSSPGSPGLAAALETAATGLTPGSQPGADYTGHSPANARIAEQVWNTFAADPSRVAADSAFEYLAPTLGHIGADYMSDIYLAVNGIDTGTAEHRPEFSPLRSERLLREIAMNTEANTSLTAANQANLQLTIDQVILAQEGGVPGMRSSIEDVSRPSGFISGVMAEARASEIYQSQMESDASHNAVVDTINTWTDRALNVAIYQVLKDYPGLASISDAVKGDATEVIFDFFREDNSEDAESEAIDELEESLTAHSNIARDAVKSAILNHDLNLTETEANSLANGAAERVDTGYRLGNTPLSPNAQ</sequence>
<dbReference type="STRING" id="1176198.SAMN05444716_1143"/>
<accession>A0A1I6W7G6</accession>
<protein>
    <submittedName>
        <fullName evidence="1">Uncharacterized protein</fullName>
    </submittedName>
</protein>
<evidence type="ECO:0000313" key="2">
    <source>
        <dbReference type="Proteomes" id="UP000198873"/>
    </source>
</evidence>
<proteinExistence type="predicted"/>
<dbReference type="AlphaFoldDB" id="A0A1I6W7G6"/>